<dbReference type="SUPFAM" id="SSF82895">
    <property type="entry name" value="TSP-1 type 1 repeat"/>
    <property type="match status" value="1"/>
</dbReference>
<dbReference type="Gene3D" id="2.20.100.10">
    <property type="entry name" value="Thrombospondin type-1 (TSP1) repeat"/>
    <property type="match status" value="1"/>
</dbReference>
<dbReference type="WBParaSite" id="OFLC_0000114301-mRNA-1">
    <property type="protein sequence ID" value="OFLC_0000114301-mRNA-1"/>
    <property type="gene ID" value="OFLC_0000114301"/>
</dbReference>
<dbReference type="EMBL" id="UZAJ01000499">
    <property type="protein sequence ID" value="VDO28414.1"/>
    <property type="molecule type" value="Genomic_DNA"/>
</dbReference>
<gene>
    <name evidence="1" type="ORF">OFLC_LOCUS1144</name>
</gene>
<evidence type="ECO:0000313" key="3">
    <source>
        <dbReference type="WBParaSite" id="OFLC_0000114301-mRNA-1"/>
    </source>
</evidence>
<dbReference type="AlphaFoldDB" id="A0A183H0Y4"/>
<dbReference type="Proteomes" id="UP000267606">
    <property type="component" value="Unassembled WGS sequence"/>
</dbReference>
<keyword evidence="2" id="KW-1185">Reference proteome</keyword>
<reference evidence="3" key="1">
    <citation type="submission" date="2016-06" db="UniProtKB">
        <authorList>
            <consortium name="WormBaseParasite"/>
        </authorList>
    </citation>
    <scope>IDENTIFICATION</scope>
</reference>
<name>A0A183H0Y4_9BILA</name>
<reference evidence="1 2" key="2">
    <citation type="submission" date="2018-11" db="EMBL/GenBank/DDBJ databases">
        <authorList>
            <consortium name="Pathogen Informatics"/>
        </authorList>
    </citation>
    <scope>NUCLEOTIDE SEQUENCE [LARGE SCALE GENOMIC DNA]</scope>
</reference>
<protein>
    <submittedName>
        <fullName evidence="3">Thrombospondin type 1 domain protein</fullName>
    </submittedName>
</protein>
<dbReference type="Pfam" id="PF00090">
    <property type="entry name" value="TSP_1"/>
    <property type="match status" value="1"/>
</dbReference>
<accession>A0A183H0Y4</accession>
<evidence type="ECO:0000313" key="2">
    <source>
        <dbReference type="Proteomes" id="UP000267606"/>
    </source>
</evidence>
<dbReference type="InterPro" id="IPR036383">
    <property type="entry name" value="TSP1_rpt_sf"/>
</dbReference>
<organism evidence="3">
    <name type="scientific">Onchocerca flexuosa</name>
    <dbReference type="NCBI Taxonomy" id="387005"/>
    <lineage>
        <taxon>Eukaryota</taxon>
        <taxon>Metazoa</taxon>
        <taxon>Ecdysozoa</taxon>
        <taxon>Nematoda</taxon>
        <taxon>Chromadorea</taxon>
        <taxon>Rhabditida</taxon>
        <taxon>Spirurina</taxon>
        <taxon>Spiruromorpha</taxon>
        <taxon>Filarioidea</taxon>
        <taxon>Onchocercidae</taxon>
        <taxon>Onchocerca</taxon>
    </lineage>
</organism>
<dbReference type="STRING" id="387005.A0A183H0Y4"/>
<dbReference type="PROSITE" id="PS50092">
    <property type="entry name" value="TSP1"/>
    <property type="match status" value="1"/>
</dbReference>
<evidence type="ECO:0000313" key="1">
    <source>
        <dbReference type="EMBL" id="VDO28414.1"/>
    </source>
</evidence>
<sequence>MSYVKGMNLFEKAAHGPHGIQEILLASETPERGHDPVLEFVATKAKCQCDGSLVEQIACFCPRMELIRSNQSDDATTKFTKSSSPAITSRSIAVPEERVTAYRSNFSTPSCSWSQWGIWSVCSKSCGVGKTVRKRFCPCRSCSFGESTEVQSCELMSCSN</sequence>
<dbReference type="SMART" id="SM00209">
    <property type="entry name" value="TSP1"/>
    <property type="match status" value="1"/>
</dbReference>
<proteinExistence type="predicted"/>
<dbReference type="InterPro" id="IPR000884">
    <property type="entry name" value="TSP1_rpt"/>
</dbReference>